<reference evidence="1 2" key="1">
    <citation type="journal article" date="2022" name="DNA Res.">
        <title>Chromosomal-level genome assembly of the orchid tree Bauhinia variegata (Leguminosae; Cercidoideae) supports the allotetraploid origin hypothesis of Bauhinia.</title>
        <authorList>
            <person name="Zhong Y."/>
            <person name="Chen Y."/>
            <person name="Zheng D."/>
            <person name="Pang J."/>
            <person name="Liu Y."/>
            <person name="Luo S."/>
            <person name="Meng S."/>
            <person name="Qian L."/>
            <person name="Wei D."/>
            <person name="Dai S."/>
            <person name="Zhou R."/>
        </authorList>
    </citation>
    <scope>NUCLEOTIDE SEQUENCE [LARGE SCALE GENOMIC DNA]</scope>
    <source>
        <strain evidence="1">BV-YZ2020</strain>
    </source>
</reference>
<comment type="caution">
    <text evidence="1">The sequence shown here is derived from an EMBL/GenBank/DDBJ whole genome shotgun (WGS) entry which is preliminary data.</text>
</comment>
<name>A0ACB9NLM3_BAUVA</name>
<sequence length="252" mass="28241">MGRKCSYCGNMGHNSRTCNTKRGGLKLFGVQLELSSSSLSSSSSSSPSMSFSLKRSFSMDCLPSSSASRLAVNETSEKMCDHHDYLSSNGIMERTQERKKGVPWTEEEHRVFLLGLEKLGKGDWRGISKNFVTTKTPTQVASHAQKYFLRQKGLIKRKRRPSLLDVGTEKFSLEQNNTCLSKPSEAFGPFGFPSETTKLTSNDVSCSSKRIRLSEWLSRYHSMLNWPASSTLKNYTLQRADPDLELKLGGWS</sequence>
<organism evidence="1 2">
    <name type="scientific">Bauhinia variegata</name>
    <name type="common">Purple orchid tree</name>
    <name type="synonym">Phanera variegata</name>
    <dbReference type="NCBI Taxonomy" id="167791"/>
    <lineage>
        <taxon>Eukaryota</taxon>
        <taxon>Viridiplantae</taxon>
        <taxon>Streptophyta</taxon>
        <taxon>Embryophyta</taxon>
        <taxon>Tracheophyta</taxon>
        <taxon>Spermatophyta</taxon>
        <taxon>Magnoliopsida</taxon>
        <taxon>eudicotyledons</taxon>
        <taxon>Gunneridae</taxon>
        <taxon>Pentapetalae</taxon>
        <taxon>rosids</taxon>
        <taxon>fabids</taxon>
        <taxon>Fabales</taxon>
        <taxon>Fabaceae</taxon>
        <taxon>Cercidoideae</taxon>
        <taxon>Cercideae</taxon>
        <taxon>Bauhiniinae</taxon>
        <taxon>Bauhinia</taxon>
    </lineage>
</organism>
<proteinExistence type="predicted"/>
<evidence type="ECO:0000313" key="2">
    <source>
        <dbReference type="Proteomes" id="UP000828941"/>
    </source>
</evidence>
<protein>
    <submittedName>
        <fullName evidence="1">Uncharacterized protein</fullName>
    </submittedName>
</protein>
<keyword evidence="2" id="KW-1185">Reference proteome</keyword>
<gene>
    <name evidence="1" type="ORF">L6164_015581</name>
</gene>
<dbReference type="Proteomes" id="UP000828941">
    <property type="component" value="Chromosome 6"/>
</dbReference>
<dbReference type="EMBL" id="CM039431">
    <property type="protein sequence ID" value="KAI4337132.1"/>
    <property type="molecule type" value="Genomic_DNA"/>
</dbReference>
<accession>A0ACB9NLM3</accession>
<evidence type="ECO:0000313" key="1">
    <source>
        <dbReference type="EMBL" id="KAI4337132.1"/>
    </source>
</evidence>